<keyword evidence="3" id="KW-1185">Reference proteome</keyword>
<name>A0A1J1LTZ8_9CYAN</name>
<protein>
    <submittedName>
        <fullName evidence="2">ATPase</fullName>
    </submittedName>
</protein>
<dbReference type="AlphaFoldDB" id="A0A1J1LTZ8"/>
<dbReference type="Proteomes" id="UP000184315">
    <property type="component" value="Unassembled WGS sequence"/>
</dbReference>
<proteinExistence type="predicted"/>
<dbReference type="SUPFAM" id="SSF52540">
    <property type="entry name" value="P-loop containing nucleoside triphosphate hydrolases"/>
    <property type="match status" value="1"/>
</dbReference>
<feature type="domain" description="AAA+ ATPase" evidence="1">
    <location>
        <begin position="35"/>
        <end position="359"/>
    </location>
</feature>
<accession>A0A1J1LTZ8</accession>
<dbReference type="SMART" id="SM00382">
    <property type="entry name" value="AAA"/>
    <property type="match status" value="1"/>
</dbReference>
<evidence type="ECO:0000259" key="1">
    <source>
        <dbReference type="SMART" id="SM00382"/>
    </source>
</evidence>
<evidence type="ECO:0000313" key="3">
    <source>
        <dbReference type="Proteomes" id="UP000184315"/>
    </source>
</evidence>
<dbReference type="PANTHER" id="PTHR43581:SF2">
    <property type="entry name" value="EXCINUCLEASE ATPASE SUBUNIT"/>
    <property type="match status" value="1"/>
</dbReference>
<dbReference type="PANTHER" id="PTHR43581">
    <property type="entry name" value="ATP/GTP PHOSPHATASE"/>
    <property type="match status" value="1"/>
</dbReference>
<dbReference type="OrthoDB" id="9784297at2"/>
<dbReference type="EMBL" id="CZDF01000183">
    <property type="protein sequence ID" value="CUR35871.1"/>
    <property type="molecule type" value="Genomic_DNA"/>
</dbReference>
<dbReference type="InterPro" id="IPR027417">
    <property type="entry name" value="P-loop_NTPase"/>
</dbReference>
<dbReference type="RefSeq" id="WP_072722785.1">
    <property type="nucleotide sequence ID" value="NZ_LN889819.1"/>
</dbReference>
<dbReference type="GO" id="GO:0016887">
    <property type="term" value="F:ATP hydrolysis activity"/>
    <property type="evidence" value="ECO:0007669"/>
    <property type="project" value="InterPro"/>
</dbReference>
<dbReference type="GO" id="GO:0005524">
    <property type="term" value="F:ATP binding"/>
    <property type="evidence" value="ECO:0007669"/>
    <property type="project" value="InterPro"/>
</dbReference>
<dbReference type="InterPro" id="IPR003593">
    <property type="entry name" value="AAA+_ATPase"/>
</dbReference>
<dbReference type="InterPro" id="IPR051396">
    <property type="entry name" value="Bact_Antivir_Def_Nuclease"/>
</dbReference>
<dbReference type="InterPro" id="IPR003959">
    <property type="entry name" value="ATPase_AAA_core"/>
</dbReference>
<evidence type="ECO:0000313" key="2">
    <source>
        <dbReference type="EMBL" id="CUR35871.1"/>
    </source>
</evidence>
<sequence>MWVESVTLNNIKCFKNEEIIFTRTAINVSNHRPKPYSWISLLGENGVGKSTLLQAIALLLAGPEAAKELLPRPTGWVCDSKKPGKLSITLNQEENDAVIFGKVIFGNKKRKKISYSYFVTADKAVKVGEETYTEPALIEKSSEILSWLRKNAFASDTKGWFAAGYGAFRRLTRTSQVLIPSLEPAKRSSNFATQFNEDSALSSFERWMVYLEFRIAKGDPSAKKMRDIGINAIEKLLPGNTKIAEVSIEGLIIFEINGQKVSTIGLSDGYRSIIALAGDLIWRLLQSFTDLEDPTQASGVVLIDELDIHLHPFWQRWIAEWLREVFPNLQFFVATHSPFIAAGAGEDALTLRLDIVNGETKITPVEDISAYDVDYILRSPAFGLESTYSPSTQEKIQRYHELRIKKDKLSKEEEQEFNQLKLFMQDKQPISPPEQCKKR</sequence>
<dbReference type="Gene3D" id="3.40.50.300">
    <property type="entry name" value="P-loop containing nucleotide triphosphate hydrolases"/>
    <property type="match status" value="1"/>
</dbReference>
<organism evidence="2 3">
    <name type="scientific">Planktothrix tepida PCC 9214</name>
    <dbReference type="NCBI Taxonomy" id="671072"/>
    <lineage>
        <taxon>Bacteria</taxon>
        <taxon>Bacillati</taxon>
        <taxon>Cyanobacteriota</taxon>
        <taxon>Cyanophyceae</taxon>
        <taxon>Oscillatoriophycideae</taxon>
        <taxon>Oscillatoriales</taxon>
        <taxon>Microcoleaceae</taxon>
        <taxon>Planktothrix</taxon>
    </lineage>
</organism>
<dbReference type="Pfam" id="PF13304">
    <property type="entry name" value="AAA_21"/>
    <property type="match status" value="1"/>
</dbReference>
<dbReference type="STRING" id="671072.PL9214750009"/>
<gene>
    <name evidence="2" type="ORF">PL9214750009</name>
</gene>
<reference evidence="3" key="1">
    <citation type="submission" date="2015-10" db="EMBL/GenBank/DDBJ databases">
        <authorList>
            <person name="Regsiter A."/>
            <person name="william w."/>
        </authorList>
    </citation>
    <scope>NUCLEOTIDE SEQUENCE [LARGE SCALE GENOMIC DNA]</scope>
</reference>